<evidence type="ECO:0000256" key="5">
    <source>
        <dbReference type="SAM" id="MobiDB-lite"/>
    </source>
</evidence>
<dbReference type="EMBL" id="WBKA01000003">
    <property type="protein sequence ID" value="KAB1632400.1"/>
    <property type="molecule type" value="Genomic_DNA"/>
</dbReference>
<organism evidence="7 8">
    <name type="scientific">Pseudoclavibacter caeni</name>
    <dbReference type="NCBI Taxonomy" id="908846"/>
    <lineage>
        <taxon>Bacteria</taxon>
        <taxon>Bacillati</taxon>
        <taxon>Actinomycetota</taxon>
        <taxon>Actinomycetes</taxon>
        <taxon>Micrococcales</taxon>
        <taxon>Microbacteriaceae</taxon>
        <taxon>Pseudoclavibacter</taxon>
    </lineage>
</organism>
<gene>
    <name evidence="7" type="ORF">F8O02_05195</name>
</gene>
<keyword evidence="2 4" id="KW-0238">DNA-binding</keyword>
<protein>
    <submittedName>
        <fullName evidence="7">TetR/AcrR family transcriptional regulator</fullName>
    </submittedName>
</protein>
<feature type="domain" description="HTH tetR-type" evidence="6">
    <location>
        <begin position="63"/>
        <end position="123"/>
    </location>
</feature>
<evidence type="ECO:0000256" key="2">
    <source>
        <dbReference type="ARBA" id="ARBA00023125"/>
    </source>
</evidence>
<reference evidence="7 8" key="1">
    <citation type="submission" date="2019-09" db="EMBL/GenBank/DDBJ databases">
        <title>Phylogeny of genus Pseudoclavibacter and closely related genus.</title>
        <authorList>
            <person name="Li Y."/>
        </authorList>
    </citation>
    <scope>NUCLEOTIDE SEQUENCE [LARGE SCALE GENOMIC DNA]</scope>
    <source>
        <strain evidence="7 8">JCM 16921</strain>
    </source>
</reference>
<feature type="region of interest" description="Disordered" evidence="5">
    <location>
        <begin position="1"/>
        <end position="26"/>
    </location>
</feature>
<comment type="caution">
    <text evidence="7">The sequence shown here is derived from an EMBL/GenBank/DDBJ whole genome shotgun (WGS) entry which is preliminary data.</text>
</comment>
<keyword evidence="8" id="KW-1185">Reference proteome</keyword>
<accession>A0A7C8BNN9</accession>
<dbReference type="SUPFAM" id="SSF46689">
    <property type="entry name" value="Homeodomain-like"/>
    <property type="match status" value="1"/>
</dbReference>
<dbReference type="OrthoDB" id="7505659at2"/>
<dbReference type="Gene3D" id="1.10.357.10">
    <property type="entry name" value="Tetracycline Repressor, domain 2"/>
    <property type="match status" value="1"/>
</dbReference>
<feature type="compositionally biased region" description="Basic and acidic residues" evidence="5">
    <location>
        <begin position="1"/>
        <end position="15"/>
    </location>
</feature>
<dbReference type="InterPro" id="IPR036271">
    <property type="entry name" value="Tet_transcr_reg_TetR-rel_C_sf"/>
</dbReference>
<dbReference type="InterPro" id="IPR009057">
    <property type="entry name" value="Homeodomain-like_sf"/>
</dbReference>
<sequence length="274" mass="30190">MADATRSRPPDESSPRVHRFASPQAQGVRRCSTVVHKFRVLSRASTRGAQMNRTRTARHTQAERTRASLLWAAATVIGRRGYEATSLADITAVLGKPKTALRYHFDAKAEIARALLDAEYRRWEQMHELVDDTNRTGLAVLVTTLRTFLADSGSGPYQRAAISLLLDAPLIDADLPAPPFTAQQLLSEYLLEAREDGEVPADADISSAVNGIIDATLGVVLRYRLEPDVDLEERAEPLWSWSLMGLGVPRPHALLEGIRAIPLPPNEIETARLS</sequence>
<evidence type="ECO:0000313" key="8">
    <source>
        <dbReference type="Proteomes" id="UP000481339"/>
    </source>
</evidence>
<dbReference type="Pfam" id="PF00440">
    <property type="entry name" value="TetR_N"/>
    <property type="match status" value="1"/>
</dbReference>
<dbReference type="Proteomes" id="UP000481339">
    <property type="component" value="Unassembled WGS sequence"/>
</dbReference>
<dbReference type="PANTHER" id="PTHR47506">
    <property type="entry name" value="TRANSCRIPTIONAL REGULATORY PROTEIN"/>
    <property type="match status" value="1"/>
</dbReference>
<evidence type="ECO:0000256" key="3">
    <source>
        <dbReference type="ARBA" id="ARBA00023163"/>
    </source>
</evidence>
<dbReference type="InterPro" id="IPR001647">
    <property type="entry name" value="HTH_TetR"/>
</dbReference>
<name>A0A7C8BNN9_9MICO</name>
<dbReference type="AlphaFoldDB" id="A0A7C8BNN9"/>
<feature type="DNA-binding region" description="H-T-H motif" evidence="4">
    <location>
        <begin position="86"/>
        <end position="105"/>
    </location>
</feature>
<keyword evidence="3" id="KW-0804">Transcription</keyword>
<evidence type="ECO:0000313" key="7">
    <source>
        <dbReference type="EMBL" id="KAB1632400.1"/>
    </source>
</evidence>
<dbReference type="GO" id="GO:0003677">
    <property type="term" value="F:DNA binding"/>
    <property type="evidence" value="ECO:0007669"/>
    <property type="project" value="UniProtKB-UniRule"/>
</dbReference>
<evidence type="ECO:0000259" key="6">
    <source>
        <dbReference type="PROSITE" id="PS50977"/>
    </source>
</evidence>
<proteinExistence type="predicted"/>
<keyword evidence="1" id="KW-0805">Transcription regulation</keyword>
<evidence type="ECO:0000256" key="4">
    <source>
        <dbReference type="PROSITE-ProRule" id="PRU00335"/>
    </source>
</evidence>
<dbReference type="PROSITE" id="PS50977">
    <property type="entry name" value="HTH_TETR_2"/>
    <property type="match status" value="1"/>
</dbReference>
<dbReference type="PANTHER" id="PTHR47506:SF1">
    <property type="entry name" value="HTH-TYPE TRANSCRIPTIONAL REGULATOR YJDC"/>
    <property type="match status" value="1"/>
</dbReference>
<evidence type="ECO:0000256" key="1">
    <source>
        <dbReference type="ARBA" id="ARBA00023015"/>
    </source>
</evidence>
<dbReference type="SUPFAM" id="SSF48498">
    <property type="entry name" value="Tetracyclin repressor-like, C-terminal domain"/>
    <property type="match status" value="1"/>
</dbReference>